<feature type="signal peptide" evidence="1">
    <location>
        <begin position="1"/>
        <end position="18"/>
    </location>
</feature>
<name>A0ABS7XIN3_9FLAO</name>
<proteinExistence type="predicted"/>
<reference evidence="3" key="1">
    <citation type="submission" date="2023-07" db="EMBL/GenBank/DDBJ databases">
        <title>Novel species isolated from saline lakes on Tibetan Plateau.</title>
        <authorList>
            <person name="Lu H."/>
        </authorList>
    </citation>
    <scope>NUCLEOTIDE SEQUENCE [LARGE SCALE GENOMIC DNA]</scope>
    <source>
        <strain evidence="3">CAK8W</strain>
    </source>
</reference>
<dbReference type="PANTHER" id="PTHR37833">
    <property type="entry name" value="LIPOPROTEIN-RELATED"/>
    <property type="match status" value="1"/>
</dbReference>
<keyword evidence="1" id="KW-0732">Signal</keyword>
<gene>
    <name evidence="2" type="ORF">LB452_04940</name>
</gene>
<comment type="caution">
    <text evidence="2">The sequence shown here is derived from an EMBL/GenBank/DDBJ whole genome shotgun (WGS) entry which is preliminary data.</text>
</comment>
<dbReference type="Pfam" id="PF07610">
    <property type="entry name" value="DUF1573"/>
    <property type="match status" value="1"/>
</dbReference>
<protein>
    <submittedName>
        <fullName evidence="2">DUF1573 domain-containing protein</fullName>
    </submittedName>
</protein>
<evidence type="ECO:0000313" key="3">
    <source>
        <dbReference type="Proteomes" id="UP001199314"/>
    </source>
</evidence>
<dbReference type="RefSeq" id="WP_224460618.1">
    <property type="nucleotide sequence ID" value="NZ_JAIQZE010000003.1"/>
</dbReference>
<dbReference type="Gene3D" id="2.60.40.10">
    <property type="entry name" value="Immunoglobulins"/>
    <property type="match status" value="1"/>
</dbReference>
<dbReference type="InterPro" id="IPR013783">
    <property type="entry name" value="Ig-like_fold"/>
</dbReference>
<organism evidence="2 3">
    <name type="scientific">Psychroflexus longus</name>
    <dbReference type="NCBI Taxonomy" id="2873596"/>
    <lineage>
        <taxon>Bacteria</taxon>
        <taxon>Pseudomonadati</taxon>
        <taxon>Bacteroidota</taxon>
        <taxon>Flavobacteriia</taxon>
        <taxon>Flavobacteriales</taxon>
        <taxon>Flavobacteriaceae</taxon>
        <taxon>Psychroflexus</taxon>
    </lineage>
</organism>
<keyword evidence="3" id="KW-1185">Reference proteome</keyword>
<dbReference type="EMBL" id="JAIQZE010000003">
    <property type="protein sequence ID" value="MBZ9778264.1"/>
    <property type="molecule type" value="Genomic_DNA"/>
</dbReference>
<dbReference type="PANTHER" id="PTHR37833:SF1">
    <property type="entry name" value="SIGNAL PEPTIDE PROTEIN"/>
    <property type="match status" value="1"/>
</dbReference>
<evidence type="ECO:0000313" key="2">
    <source>
        <dbReference type="EMBL" id="MBZ9778264.1"/>
    </source>
</evidence>
<sequence>MKKLILLSLIFMPMLFFSQENKGLSFKTTSHDFGIINSKSNAKATFNFTNTSESIIEILKVHGENRCIVIDSLSVRSYAPKEKGTITITYDSDCKGPIRKTVSVFTSNKNNTISLKLIGKVVD</sequence>
<dbReference type="InterPro" id="IPR011467">
    <property type="entry name" value="DUF1573"/>
</dbReference>
<dbReference type="Proteomes" id="UP001199314">
    <property type="component" value="Unassembled WGS sequence"/>
</dbReference>
<feature type="chain" id="PRO_5045957196" evidence="1">
    <location>
        <begin position="19"/>
        <end position="123"/>
    </location>
</feature>
<accession>A0ABS7XIN3</accession>
<evidence type="ECO:0000256" key="1">
    <source>
        <dbReference type="SAM" id="SignalP"/>
    </source>
</evidence>